<dbReference type="AlphaFoldDB" id="A0AAE0PLQ4"/>
<comment type="subcellular location">
    <subcellularLocation>
        <location evidence="1">Membrane</location>
        <topology evidence="1">Multi-pass membrane protein</topology>
    </subcellularLocation>
</comment>
<dbReference type="Proteomes" id="UP001281003">
    <property type="component" value="Unassembled WGS sequence"/>
</dbReference>
<proteinExistence type="predicted"/>
<keyword evidence="8" id="KW-1185">Reference proteome</keyword>
<dbReference type="GO" id="GO:0005385">
    <property type="term" value="F:zinc ion transmembrane transporter activity"/>
    <property type="evidence" value="ECO:0007669"/>
    <property type="project" value="TreeGrafter"/>
</dbReference>
<feature type="transmembrane region" description="Helical" evidence="6">
    <location>
        <begin position="460"/>
        <end position="481"/>
    </location>
</feature>
<feature type="transmembrane region" description="Helical" evidence="6">
    <location>
        <begin position="72"/>
        <end position="93"/>
    </location>
</feature>
<evidence type="ECO:0000313" key="7">
    <source>
        <dbReference type="EMBL" id="KAK3402214.1"/>
    </source>
</evidence>
<dbReference type="PANTHER" id="PTHR11040">
    <property type="entry name" value="ZINC/IRON TRANSPORTER"/>
    <property type="match status" value="1"/>
</dbReference>
<feature type="transmembrane region" description="Helical" evidence="6">
    <location>
        <begin position="352"/>
        <end position="372"/>
    </location>
</feature>
<accession>A0AAE0PLQ4</accession>
<reference evidence="7" key="1">
    <citation type="journal article" date="2023" name="Mol. Phylogenet. Evol.">
        <title>Genome-scale phylogeny and comparative genomics of the fungal order Sordariales.</title>
        <authorList>
            <person name="Hensen N."/>
            <person name="Bonometti L."/>
            <person name="Westerberg I."/>
            <person name="Brannstrom I.O."/>
            <person name="Guillou S."/>
            <person name="Cros-Aarteil S."/>
            <person name="Calhoun S."/>
            <person name="Haridas S."/>
            <person name="Kuo A."/>
            <person name="Mondo S."/>
            <person name="Pangilinan J."/>
            <person name="Riley R."/>
            <person name="LaButti K."/>
            <person name="Andreopoulos B."/>
            <person name="Lipzen A."/>
            <person name="Chen C."/>
            <person name="Yan M."/>
            <person name="Daum C."/>
            <person name="Ng V."/>
            <person name="Clum A."/>
            <person name="Steindorff A."/>
            <person name="Ohm R.A."/>
            <person name="Martin F."/>
            <person name="Silar P."/>
            <person name="Natvig D.O."/>
            <person name="Lalanne C."/>
            <person name="Gautier V."/>
            <person name="Ament-Velasquez S.L."/>
            <person name="Kruys A."/>
            <person name="Hutchinson M.I."/>
            <person name="Powell A.J."/>
            <person name="Barry K."/>
            <person name="Miller A.N."/>
            <person name="Grigoriev I.V."/>
            <person name="Debuchy R."/>
            <person name="Gladieux P."/>
            <person name="Hiltunen Thoren M."/>
            <person name="Johannesson H."/>
        </authorList>
    </citation>
    <scope>NUCLEOTIDE SEQUENCE</scope>
    <source>
        <strain evidence="7">FGSC 1904</strain>
    </source>
</reference>
<evidence type="ECO:0000256" key="2">
    <source>
        <dbReference type="ARBA" id="ARBA00022692"/>
    </source>
</evidence>
<evidence type="ECO:0000256" key="4">
    <source>
        <dbReference type="ARBA" id="ARBA00023136"/>
    </source>
</evidence>
<evidence type="ECO:0000256" key="1">
    <source>
        <dbReference type="ARBA" id="ARBA00004141"/>
    </source>
</evidence>
<evidence type="ECO:0000256" key="5">
    <source>
        <dbReference type="SAM" id="MobiDB-lite"/>
    </source>
</evidence>
<feature type="region of interest" description="Disordered" evidence="5">
    <location>
        <begin position="144"/>
        <end position="189"/>
    </location>
</feature>
<feature type="transmembrane region" description="Helical" evidence="6">
    <location>
        <begin position="113"/>
        <end position="135"/>
    </location>
</feature>
<feature type="transmembrane region" description="Helical" evidence="6">
    <location>
        <begin position="416"/>
        <end position="439"/>
    </location>
</feature>
<evidence type="ECO:0000256" key="3">
    <source>
        <dbReference type="ARBA" id="ARBA00022989"/>
    </source>
</evidence>
<dbReference type="Pfam" id="PF02535">
    <property type="entry name" value="Zip"/>
    <property type="match status" value="1"/>
</dbReference>
<evidence type="ECO:0000313" key="8">
    <source>
        <dbReference type="Proteomes" id="UP001281003"/>
    </source>
</evidence>
<evidence type="ECO:0000256" key="6">
    <source>
        <dbReference type="SAM" id="Phobius"/>
    </source>
</evidence>
<feature type="transmembrane region" description="Helical" evidence="6">
    <location>
        <begin position="326"/>
        <end position="346"/>
    </location>
</feature>
<protein>
    <submittedName>
        <fullName evidence="7">Zinc/iron permease</fullName>
    </submittedName>
</protein>
<feature type="transmembrane region" description="Helical" evidence="6">
    <location>
        <begin position="384"/>
        <end position="404"/>
    </location>
</feature>
<comment type="caution">
    <text evidence="7">The sequence shown here is derived from an EMBL/GenBank/DDBJ whole genome shotgun (WGS) entry which is preliminary data.</text>
</comment>
<sequence length="488" mass="53841">MSSPQTSPTPDAGMQNIMDGGKPKCGGGEEVGEYDLGLHVAGLFLVLLFSILGAGFPVVAKKVSWVKVPTKVFFMCKHFGTGVLIATAFVHLLPTAFGNLMDPCLPDLFTTQYPAMPGVIMMGSMFVLFVIEMWLNSKTGGHSHGGPTGFDNHSHGGSNALAAAQAAHGAARPQHRRTNTEDTLYEDSSSNEDINYEKMMAQELYAEKVRRKAYAEAPPRNPFADRFDDDDHHYEQLSPRSEMPPWFIVFYEQYVRQRLELVNMIKATANRQEKMLLDNNNTSSSHIEDRRSLIPASIMDSPYRDVETGEPVHPLVYKKMSMNITLLEGGILFHSVFVGMTVSITIEGFTILLIAILFHQMFEGLGLGSRIAAVPYRQGSPRPWLLVVAFGTTAPIGQAIGLLARSSYDPNSAFGLIIVGIFNAISSGLLLYAALVDLLAEDFLSEEAQRIMTKKDKISAFIFVLLGGELSFFLRTLQWLLVFDVEDS</sequence>
<keyword evidence="2 6" id="KW-0812">Transmembrane</keyword>
<organism evidence="7 8">
    <name type="scientific">Sordaria brevicollis</name>
    <dbReference type="NCBI Taxonomy" id="83679"/>
    <lineage>
        <taxon>Eukaryota</taxon>
        <taxon>Fungi</taxon>
        <taxon>Dikarya</taxon>
        <taxon>Ascomycota</taxon>
        <taxon>Pezizomycotina</taxon>
        <taxon>Sordariomycetes</taxon>
        <taxon>Sordariomycetidae</taxon>
        <taxon>Sordariales</taxon>
        <taxon>Sordariaceae</taxon>
        <taxon>Sordaria</taxon>
    </lineage>
</organism>
<feature type="transmembrane region" description="Helical" evidence="6">
    <location>
        <begin position="36"/>
        <end position="60"/>
    </location>
</feature>
<dbReference type="EMBL" id="JAUTDP010000002">
    <property type="protein sequence ID" value="KAK3402214.1"/>
    <property type="molecule type" value="Genomic_DNA"/>
</dbReference>
<dbReference type="PANTHER" id="PTHR11040:SF24">
    <property type="entry name" value="FE(2+) TRANSPORTER 3"/>
    <property type="match status" value="1"/>
</dbReference>
<name>A0AAE0PLQ4_SORBR</name>
<feature type="compositionally biased region" description="Low complexity" evidence="5">
    <location>
        <begin position="160"/>
        <end position="171"/>
    </location>
</feature>
<keyword evidence="4 6" id="KW-0472">Membrane</keyword>
<dbReference type="GO" id="GO:0005886">
    <property type="term" value="C:plasma membrane"/>
    <property type="evidence" value="ECO:0007669"/>
    <property type="project" value="TreeGrafter"/>
</dbReference>
<keyword evidence="3 6" id="KW-1133">Transmembrane helix</keyword>
<dbReference type="InterPro" id="IPR003689">
    <property type="entry name" value="ZIP"/>
</dbReference>
<reference evidence="7" key="2">
    <citation type="submission" date="2023-07" db="EMBL/GenBank/DDBJ databases">
        <authorList>
            <consortium name="Lawrence Berkeley National Laboratory"/>
            <person name="Haridas S."/>
            <person name="Hensen N."/>
            <person name="Bonometti L."/>
            <person name="Westerberg I."/>
            <person name="Brannstrom I.O."/>
            <person name="Guillou S."/>
            <person name="Cros-Aarteil S."/>
            <person name="Calhoun S."/>
            <person name="Kuo A."/>
            <person name="Mondo S."/>
            <person name="Pangilinan J."/>
            <person name="Riley R."/>
            <person name="LaButti K."/>
            <person name="Andreopoulos B."/>
            <person name="Lipzen A."/>
            <person name="Chen C."/>
            <person name="Yanf M."/>
            <person name="Daum C."/>
            <person name="Ng V."/>
            <person name="Clum A."/>
            <person name="Steindorff A."/>
            <person name="Ohm R."/>
            <person name="Martin F."/>
            <person name="Silar P."/>
            <person name="Natvig D."/>
            <person name="Lalanne C."/>
            <person name="Gautier V."/>
            <person name="Ament-velasquez S.L."/>
            <person name="Kruys A."/>
            <person name="Hutchinson M.I."/>
            <person name="Powell A.J."/>
            <person name="Barry K."/>
            <person name="Miller A.N."/>
            <person name="Grigoriev I.V."/>
            <person name="Debuchy R."/>
            <person name="Gladieux P."/>
            <person name="Thoren M.H."/>
            <person name="Johannesson H."/>
        </authorList>
    </citation>
    <scope>NUCLEOTIDE SEQUENCE</scope>
    <source>
        <strain evidence="7">FGSC 1904</strain>
    </source>
</reference>
<feature type="region of interest" description="Disordered" evidence="5">
    <location>
        <begin position="1"/>
        <end position="20"/>
    </location>
</feature>
<gene>
    <name evidence="7" type="ORF">B0T20DRAFT_134531</name>
</gene>